<dbReference type="GO" id="GO:0003908">
    <property type="term" value="F:methylated-DNA-[protein]-cysteine S-methyltransferase activity"/>
    <property type="evidence" value="ECO:0007669"/>
    <property type="project" value="UniProtKB-UniRule"/>
</dbReference>
<keyword evidence="7 9" id="KW-0234">DNA repair</keyword>
<evidence type="ECO:0000313" key="12">
    <source>
        <dbReference type="EMBL" id="ACC73388.1"/>
    </source>
</evidence>
<dbReference type="eggNOG" id="COG0350">
    <property type="taxonomic scope" value="Bacteria"/>
</dbReference>
<evidence type="ECO:0000256" key="6">
    <source>
        <dbReference type="ARBA" id="ARBA00022763"/>
    </source>
</evidence>
<dbReference type="Gene3D" id="3.30.160.70">
    <property type="entry name" value="Methylated DNA-protein cysteine methyltransferase domain"/>
    <property type="match status" value="1"/>
</dbReference>
<evidence type="ECO:0000256" key="9">
    <source>
        <dbReference type="HAMAP-Rule" id="MF_00772"/>
    </source>
</evidence>
<evidence type="ECO:0000256" key="2">
    <source>
        <dbReference type="ARBA" id="ARBA00008711"/>
    </source>
</evidence>
<dbReference type="Gene3D" id="1.10.10.10">
    <property type="entry name" value="Winged helix-like DNA-binding domain superfamily/Winged helix DNA-binding domain"/>
    <property type="match status" value="1"/>
</dbReference>
<dbReference type="EC" id="2.1.1.63" evidence="9"/>
<evidence type="ECO:0000256" key="5">
    <source>
        <dbReference type="ARBA" id="ARBA00022679"/>
    </source>
</evidence>
<dbReference type="SUPFAM" id="SSF46767">
    <property type="entry name" value="Methylated DNA-protein cysteine methyltransferase, C-terminal domain"/>
    <property type="match status" value="1"/>
</dbReference>
<dbReference type="HOGENOM" id="CLU_000445_52_2_4"/>
<feature type="active site" description="Nucleophile; methyl group acceptor" evidence="9">
    <location>
        <position position="135"/>
    </location>
</feature>
<evidence type="ECO:0000256" key="3">
    <source>
        <dbReference type="ARBA" id="ARBA00022490"/>
    </source>
</evidence>
<evidence type="ECO:0000256" key="4">
    <source>
        <dbReference type="ARBA" id="ARBA00022603"/>
    </source>
</evidence>
<dbReference type="InterPro" id="IPR036388">
    <property type="entry name" value="WH-like_DNA-bd_sf"/>
</dbReference>
<dbReference type="Pfam" id="PF02870">
    <property type="entry name" value="Methyltransf_1N"/>
    <property type="match status" value="1"/>
</dbReference>
<accession>B2JQ47</accession>
<proteinExistence type="inferred from homology"/>
<keyword evidence="6 9" id="KW-0227">DNA damage</keyword>
<dbReference type="KEGG" id="bph:Bphy_4268"/>
<dbReference type="InterPro" id="IPR008332">
    <property type="entry name" value="MethylG_MeTrfase_N"/>
</dbReference>
<evidence type="ECO:0000256" key="7">
    <source>
        <dbReference type="ARBA" id="ARBA00023204"/>
    </source>
</evidence>
<comment type="miscellaneous">
    <text evidence="9">This enzyme catalyzes only one turnover and therefore is not strictly catalytic. According to one definition, an enzyme is a biocatalyst that acts repeatedly and over many reaction cycles.</text>
</comment>
<dbReference type="PANTHER" id="PTHR10815">
    <property type="entry name" value="METHYLATED-DNA--PROTEIN-CYSTEINE METHYLTRANSFERASE"/>
    <property type="match status" value="1"/>
</dbReference>
<dbReference type="CDD" id="cd06445">
    <property type="entry name" value="ATase"/>
    <property type="match status" value="1"/>
</dbReference>
<evidence type="ECO:0000256" key="8">
    <source>
        <dbReference type="ARBA" id="ARBA00049348"/>
    </source>
</evidence>
<name>B2JQ47_PARP8</name>
<comment type="function">
    <text evidence="9">Involved in the cellular defense against the biological effects of O6-methylguanine (O6-MeG) and O4-methylthymine (O4-MeT) in DNA. Repairs the methylated nucleobase in DNA by stoichiometrically transferring the methyl group to a cysteine residue in the enzyme. This is a suicide reaction: the enzyme is irreversibly inactivated.</text>
</comment>
<dbReference type="NCBIfam" id="TIGR00589">
    <property type="entry name" value="ogt"/>
    <property type="match status" value="1"/>
</dbReference>
<dbReference type="InterPro" id="IPR023546">
    <property type="entry name" value="MGMT"/>
</dbReference>
<evidence type="ECO:0000259" key="10">
    <source>
        <dbReference type="Pfam" id="PF01035"/>
    </source>
</evidence>
<comment type="similarity">
    <text evidence="2 9">Belongs to the MGMT family.</text>
</comment>
<sequence length="178" mass="19299">MQEDLMKQCMSMPSPLGDILLRAEDDALTGVFFIGQKYFPAADCALAAHGESRVLHQARAQLDEYFAGERTTFTLPLRMLGSAFQRDVWEQLVQIPYGETASYGAIAQRLGLPLAASRAVGSANGRNPISVVVPCHRVISSAGELTGYAGGLHRKEALLRLERPMSKAPQQLELLASG</sequence>
<comment type="subcellular location">
    <subcellularLocation>
        <location evidence="9">Cytoplasm</location>
    </subcellularLocation>
</comment>
<comment type="catalytic activity">
    <reaction evidence="8 9">
        <text>a 6-O-methyl-2'-deoxyguanosine in DNA + L-cysteinyl-[protein] = S-methyl-L-cysteinyl-[protein] + a 2'-deoxyguanosine in DNA</text>
        <dbReference type="Rhea" id="RHEA:24000"/>
        <dbReference type="Rhea" id="RHEA-COMP:10131"/>
        <dbReference type="Rhea" id="RHEA-COMP:10132"/>
        <dbReference type="Rhea" id="RHEA-COMP:11367"/>
        <dbReference type="Rhea" id="RHEA-COMP:11368"/>
        <dbReference type="ChEBI" id="CHEBI:29950"/>
        <dbReference type="ChEBI" id="CHEBI:82612"/>
        <dbReference type="ChEBI" id="CHEBI:85445"/>
        <dbReference type="ChEBI" id="CHEBI:85448"/>
        <dbReference type="EC" id="2.1.1.63"/>
    </reaction>
</comment>
<dbReference type="FunFam" id="1.10.10.10:FF:000214">
    <property type="entry name" value="Methylated-DNA--protein-cysteine methyltransferase"/>
    <property type="match status" value="1"/>
</dbReference>
<dbReference type="AlphaFoldDB" id="B2JQ47"/>
<dbReference type="GO" id="GO:0006307">
    <property type="term" value="P:DNA alkylation repair"/>
    <property type="evidence" value="ECO:0007669"/>
    <property type="project" value="UniProtKB-UniRule"/>
</dbReference>
<dbReference type="InterPro" id="IPR036217">
    <property type="entry name" value="MethylDNA_cys_MeTrfase_DNAb"/>
</dbReference>
<protein>
    <recommendedName>
        <fullName evidence="9">Methylated-DNA--protein-cysteine methyltransferase</fullName>
        <ecNumber evidence="9">2.1.1.63</ecNumber>
    </recommendedName>
    <alternativeName>
        <fullName evidence="9">6-O-methylguanine-DNA methyltransferase</fullName>
        <shortName evidence="9">MGMT</shortName>
    </alternativeName>
    <alternativeName>
        <fullName evidence="9">O-6-methylguanine-DNA-alkyltransferase</fullName>
    </alternativeName>
</protein>
<dbReference type="InterPro" id="IPR014048">
    <property type="entry name" value="MethylDNA_cys_MeTrfase_DNA-bd"/>
</dbReference>
<keyword evidence="5 9" id="KW-0808">Transferase</keyword>
<dbReference type="GO" id="GO:0032259">
    <property type="term" value="P:methylation"/>
    <property type="evidence" value="ECO:0007669"/>
    <property type="project" value="UniProtKB-KW"/>
</dbReference>
<keyword evidence="3 9" id="KW-0963">Cytoplasm</keyword>
<evidence type="ECO:0000256" key="1">
    <source>
        <dbReference type="ARBA" id="ARBA00001286"/>
    </source>
</evidence>
<dbReference type="EMBL" id="CP001044">
    <property type="protein sequence ID" value="ACC73388.1"/>
    <property type="molecule type" value="Genomic_DNA"/>
</dbReference>
<dbReference type="Pfam" id="PF01035">
    <property type="entry name" value="DNA_binding_1"/>
    <property type="match status" value="1"/>
</dbReference>
<dbReference type="HAMAP" id="MF_00772">
    <property type="entry name" value="OGT"/>
    <property type="match status" value="1"/>
</dbReference>
<dbReference type="InterPro" id="IPR036631">
    <property type="entry name" value="MGMT_N_sf"/>
</dbReference>
<feature type="domain" description="Methylguanine DNA methyltransferase ribonuclease-like" evidence="11">
    <location>
        <begin position="12"/>
        <end position="78"/>
    </location>
</feature>
<organism evidence="12 13">
    <name type="scientific">Paraburkholderia phymatum (strain DSM 17167 / CIP 108236 / LMG 21445 / STM815)</name>
    <name type="common">Burkholderia phymatum</name>
    <dbReference type="NCBI Taxonomy" id="391038"/>
    <lineage>
        <taxon>Bacteria</taxon>
        <taxon>Pseudomonadati</taxon>
        <taxon>Pseudomonadota</taxon>
        <taxon>Betaproteobacteria</taxon>
        <taxon>Burkholderiales</taxon>
        <taxon>Burkholderiaceae</taxon>
        <taxon>Paraburkholderia</taxon>
    </lineage>
</organism>
<reference evidence="13" key="1">
    <citation type="journal article" date="2014" name="Stand. Genomic Sci.">
        <title>Complete genome sequence of Burkholderia phymatum STM815(T), a broad host range and efficient nitrogen-fixing symbiont of Mimosa species.</title>
        <authorList>
            <person name="Moulin L."/>
            <person name="Klonowska A."/>
            <person name="Caroline B."/>
            <person name="Booth K."/>
            <person name="Vriezen J.A."/>
            <person name="Melkonian R."/>
            <person name="James E.K."/>
            <person name="Young J.P."/>
            <person name="Bena G."/>
            <person name="Hauser L."/>
            <person name="Land M."/>
            <person name="Kyrpides N."/>
            <person name="Bruce D."/>
            <person name="Chain P."/>
            <person name="Copeland A."/>
            <person name="Pitluck S."/>
            <person name="Woyke T."/>
            <person name="Lizotte-Waniewski M."/>
            <person name="Bristow J."/>
            <person name="Riley M."/>
        </authorList>
    </citation>
    <scope>NUCLEOTIDE SEQUENCE [LARGE SCALE GENOMIC DNA]</scope>
    <source>
        <strain evidence="13">DSM 17167 / CIP 108236 / LMG 21445 / STM815</strain>
    </source>
</reference>
<dbReference type="Proteomes" id="UP000001192">
    <property type="component" value="Chromosome 2"/>
</dbReference>
<dbReference type="GO" id="GO:0005737">
    <property type="term" value="C:cytoplasm"/>
    <property type="evidence" value="ECO:0007669"/>
    <property type="project" value="UniProtKB-SubCell"/>
</dbReference>
<evidence type="ECO:0000313" key="13">
    <source>
        <dbReference type="Proteomes" id="UP000001192"/>
    </source>
</evidence>
<dbReference type="InterPro" id="IPR001497">
    <property type="entry name" value="MethylDNA_cys_MeTrfase_AS"/>
</dbReference>
<dbReference type="PROSITE" id="PS00374">
    <property type="entry name" value="MGMT"/>
    <property type="match status" value="1"/>
</dbReference>
<keyword evidence="13" id="KW-1185">Reference proteome</keyword>
<gene>
    <name evidence="12" type="ordered locus">Bphy_4268</name>
</gene>
<dbReference type="SUPFAM" id="SSF53155">
    <property type="entry name" value="Methylated DNA-protein cysteine methyltransferase domain"/>
    <property type="match status" value="1"/>
</dbReference>
<comment type="catalytic activity">
    <reaction evidence="1 9">
        <text>a 4-O-methyl-thymidine in DNA + L-cysteinyl-[protein] = a thymidine in DNA + S-methyl-L-cysteinyl-[protein]</text>
        <dbReference type="Rhea" id="RHEA:53428"/>
        <dbReference type="Rhea" id="RHEA-COMP:10131"/>
        <dbReference type="Rhea" id="RHEA-COMP:10132"/>
        <dbReference type="Rhea" id="RHEA-COMP:13555"/>
        <dbReference type="Rhea" id="RHEA-COMP:13556"/>
        <dbReference type="ChEBI" id="CHEBI:29950"/>
        <dbReference type="ChEBI" id="CHEBI:82612"/>
        <dbReference type="ChEBI" id="CHEBI:137386"/>
        <dbReference type="ChEBI" id="CHEBI:137387"/>
        <dbReference type="EC" id="2.1.1.63"/>
    </reaction>
</comment>
<keyword evidence="4 9" id="KW-0489">Methyltransferase</keyword>
<dbReference type="PANTHER" id="PTHR10815:SF5">
    <property type="entry name" value="METHYLATED-DNA--PROTEIN-CYSTEINE METHYLTRANSFERASE"/>
    <property type="match status" value="1"/>
</dbReference>
<dbReference type="STRING" id="391038.Bphy_4268"/>
<feature type="domain" description="Methylated-DNA-[protein]-cysteine S-methyltransferase DNA binding" evidence="10">
    <location>
        <begin position="83"/>
        <end position="163"/>
    </location>
</feature>
<evidence type="ECO:0000259" key="11">
    <source>
        <dbReference type="Pfam" id="PF02870"/>
    </source>
</evidence>